<keyword evidence="2" id="KW-0472">Membrane</keyword>
<reference evidence="4 5" key="2">
    <citation type="submission" date="2018-11" db="EMBL/GenBank/DDBJ databases">
        <authorList>
            <consortium name="Pathogen Informatics"/>
        </authorList>
    </citation>
    <scope>NUCLEOTIDE SEQUENCE [LARGE SCALE GENOMIC DNA]</scope>
    <source>
        <strain evidence="4 5">Egypt</strain>
    </source>
</reference>
<proteinExistence type="predicted"/>
<evidence type="ECO:0000256" key="2">
    <source>
        <dbReference type="SAM" id="Phobius"/>
    </source>
</evidence>
<protein>
    <submittedName>
        <fullName evidence="6">Ig-like domain-containing protein</fullName>
    </submittedName>
</protein>
<feature type="transmembrane region" description="Helical" evidence="2">
    <location>
        <begin position="195"/>
        <end position="216"/>
    </location>
</feature>
<feature type="domain" description="Ig-like" evidence="3">
    <location>
        <begin position="45"/>
        <end position="158"/>
    </location>
</feature>
<name>A0A183A6G8_9TREM</name>
<keyword evidence="2" id="KW-0812">Transmembrane</keyword>
<dbReference type="EMBL" id="UZAN01039691">
    <property type="protein sequence ID" value="VDP66781.1"/>
    <property type="molecule type" value="Genomic_DNA"/>
</dbReference>
<evidence type="ECO:0000313" key="5">
    <source>
        <dbReference type="Proteomes" id="UP000272942"/>
    </source>
</evidence>
<evidence type="ECO:0000313" key="6">
    <source>
        <dbReference type="WBParaSite" id="ECPE_0000255301-mRNA-1"/>
    </source>
</evidence>
<reference evidence="6" key="1">
    <citation type="submission" date="2016-06" db="UniProtKB">
        <authorList>
            <consortium name="WormBaseParasite"/>
        </authorList>
    </citation>
    <scope>IDENTIFICATION</scope>
</reference>
<dbReference type="Proteomes" id="UP000272942">
    <property type="component" value="Unassembled WGS sequence"/>
</dbReference>
<dbReference type="PROSITE" id="PS50835">
    <property type="entry name" value="IG_LIKE"/>
    <property type="match status" value="1"/>
</dbReference>
<organism evidence="6">
    <name type="scientific">Echinostoma caproni</name>
    <dbReference type="NCBI Taxonomy" id="27848"/>
    <lineage>
        <taxon>Eukaryota</taxon>
        <taxon>Metazoa</taxon>
        <taxon>Spiralia</taxon>
        <taxon>Lophotrochozoa</taxon>
        <taxon>Platyhelminthes</taxon>
        <taxon>Trematoda</taxon>
        <taxon>Digenea</taxon>
        <taxon>Plagiorchiida</taxon>
        <taxon>Echinostomata</taxon>
        <taxon>Echinostomatoidea</taxon>
        <taxon>Echinostomatidae</taxon>
        <taxon>Echinostoma</taxon>
    </lineage>
</organism>
<accession>A0A183A6G8</accession>
<dbReference type="OrthoDB" id="6268551at2759"/>
<gene>
    <name evidence="4" type="ORF">ECPE_LOCUS2553</name>
</gene>
<sequence>MRVIGLSFPASGSSEKSVGSGSANSPSGSVVGTEVSMAGTGADVPATHIGLGTRTNPYDLRRGLGLQLTCETTCGYPNATINWLVSNETTSKPGNGTISPNHISSDECDRSTATRLMTTTKSTLMVQCVQLGLVGLNQVECAVSGRQYSDPRPTRHVYVLYDYELNEQRLAGGLSADPRSRRRGERPMLLTNGEVVGIAVGSAMAFILLFAGCLIIRGQRKDSPLPFNGHFLGQRV</sequence>
<evidence type="ECO:0000259" key="3">
    <source>
        <dbReference type="PROSITE" id="PS50835"/>
    </source>
</evidence>
<feature type="region of interest" description="Disordered" evidence="1">
    <location>
        <begin position="1"/>
        <end position="34"/>
    </location>
</feature>
<dbReference type="InterPro" id="IPR007110">
    <property type="entry name" value="Ig-like_dom"/>
</dbReference>
<dbReference type="WBParaSite" id="ECPE_0000255301-mRNA-1">
    <property type="protein sequence ID" value="ECPE_0000255301-mRNA-1"/>
    <property type="gene ID" value="ECPE_0000255301"/>
</dbReference>
<feature type="compositionally biased region" description="Low complexity" evidence="1">
    <location>
        <begin position="11"/>
        <end position="25"/>
    </location>
</feature>
<evidence type="ECO:0000256" key="1">
    <source>
        <dbReference type="SAM" id="MobiDB-lite"/>
    </source>
</evidence>
<keyword evidence="5" id="KW-1185">Reference proteome</keyword>
<dbReference type="AlphaFoldDB" id="A0A183A6G8"/>
<evidence type="ECO:0000313" key="4">
    <source>
        <dbReference type="EMBL" id="VDP66781.1"/>
    </source>
</evidence>
<keyword evidence="2" id="KW-1133">Transmembrane helix</keyword>